<protein>
    <submittedName>
        <fullName evidence="2">Uncharacterized protein</fullName>
    </submittedName>
</protein>
<accession>A0A8C2MLY8</accession>
<reference evidence="2" key="2">
    <citation type="submission" date="2025-09" db="UniProtKB">
        <authorList>
            <consortium name="Ensembl"/>
        </authorList>
    </citation>
    <scope>IDENTIFICATION</scope>
</reference>
<feature type="region of interest" description="Disordered" evidence="1">
    <location>
        <begin position="29"/>
        <end position="83"/>
    </location>
</feature>
<evidence type="ECO:0000313" key="3">
    <source>
        <dbReference type="Proteomes" id="UP000694386"/>
    </source>
</evidence>
<dbReference type="Ensembl" id="ENSCGRT00001024980.1">
    <property type="protein sequence ID" value="ENSCGRP00001020736.1"/>
    <property type="gene ID" value="ENSCGRG00001019793.1"/>
</dbReference>
<proteinExistence type="predicted"/>
<feature type="compositionally biased region" description="Low complexity" evidence="1">
    <location>
        <begin position="58"/>
        <end position="79"/>
    </location>
</feature>
<evidence type="ECO:0000313" key="2">
    <source>
        <dbReference type="Ensembl" id="ENSCGRP00001020736.1"/>
    </source>
</evidence>
<dbReference type="Proteomes" id="UP000694386">
    <property type="component" value="Unplaced"/>
</dbReference>
<organism evidence="2 3">
    <name type="scientific">Cricetulus griseus</name>
    <name type="common">Chinese hamster</name>
    <name type="synonym">Cricetulus barabensis griseus</name>
    <dbReference type="NCBI Taxonomy" id="10029"/>
    <lineage>
        <taxon>Eukaryota</taxon>
        <taxon>Metazoa</taxon>
        <taxon>Chordata</taxon>
        <taxon>Craniata</taxon>
        <taxon>Vertebrata</taxon>
        <taxon>Euteleostomi</taxon>
        <taxon>Mammalia</taxon>
        <taxon>Eutheria</taxon>
        <taxon>Euarchontoglires</taxon>
        <taxon>Glires</taxon>
        <taxon>Rodentia</taxon>
        <taxon>Myomorpha</taxon>
        <taxon>Muroidea</taxon>
        <taxon>Cricetidae</taxon>
        <taxon>Cricetinae</taxon>
        <taxon>Cricetulus</taxon>
    </lineage>
</organism>
<dbReference type="AlphaFoldDB" id="A0A8C2MLY8"/>
<feature type="region of interest" description="Disordered" evidence="1">
    <location>
        <begin position="117"/>
        <end position="194"/>
    </location>
</feature>
<feature type="compositionally biased region" description="Polar residues" evidence="1">
    <location>
        <begin position="183"/>
        <end position="194"/>
    </location>
</feature>
<sequence length="194" mass="20873">GLIVLVPVLRIFPARRHLPSHGATLCLPGPATATQRDLPTPACTRASSRARRPPPAARPLAAAAHSRSPRSSRAAPPLRTYLRDKVTRLVRPGVRPRVSGAGERAGRGAVRCGARLCPWARGSPPLPSPARRFPRRSPSLDRSQRPGLPRAHGSRAPGVGQRRRPGRAGSFWPLGAERAQAEQGVTRTEQLRSI</sequence>
<evidence type="ECO:0000256" key="1">
    <source>
        <dbReference type="SAM" id="MobiDB-lite"/>
    </source>
</evidence>
<name>A0A8C2MLY8_CRIGR</name>
<reference evidence="2" key="1">
    <citation type="submission" date="2025-08" db="UniProtKB">
        <authorList>
            <consortium name="Ensembl"/>
        </authorList>
    </citation>
    <scope>IDENTIFICATION</scope>
</reference>